<evidence type="ECO:0000259" key="7">
    <source>
        <dbReference type="PROSITE" id="PS51214"/>
    </source>
</evidence>
<dbReference type="STRING" id="1257118.L8HD53"/>
<dbReference type="GeneID" id="14924454"/>
<dbReference type="Gene3D" id="1.25.10.10">
    <property type="entry name" value="Leucine-rich Repeat Variant"/>
    <property type="match status" value="1"/>
</dbReference>
<dbReference type="Gene3D" id="1.20.5.690">
    <property type="entry name" value="Importin-alpha, importin-beta-binding domain"/>
    <property type="match status" value="1"/>
</dbReference>
<evidence type="ECO:0000256" key="1">
    <source>
        <dbReference type="ARBA" id="ARBA00010394"/>
    </source>
</evidence>
<feature type="domain" description="IBB" evidence="7">
    <location>
        <begin position="1"/>
        <end position="65"/>
    </location>
</feature>
<evidence type="ECO:0000256" key="5">
    <source>
        <dbReference type="PIRNR" id="PIRNR005673"/>
    </source>
</evidence>
<feature type="compositionally biased region" description="Basic and acidic residues" evidence="6">
    <location>
        <begin position="26"/>
        <end position="39"/>
    </location>
</feature>
<evidence type="ECO:0000256" key="4">
    <source>
        <dbReference type="ARBA" id="ARBA00022927"/>
    </source>
</evidence>
<comment type="similarity">
    <text evidence="1 5">Belongs to the importin alpha family.</text>
</comment>
<dbReference type="InterPro" id="IPR024931">
    <property type="entry name" value="Importin_alpha"/>
</dbReference>
<evidence type="ECO:0000256" key="2">
    <source>
        <dbReference type="ARBA" id="ARBA00022448"/>
    </source>
</evidence>
<gene>
    <name evidence="8" type="ORF">ACA1_070950</name>
</gene>
<dbReference type="PIRSF" id="PIRSF005673">
    <property type="entry name" value="Importin_alpha"/>
    <property type="match status" value="1"/>
</dbReference>
<keyword evidence="4 5" id="KW-0653">Protein transport</keyword>
<evidence type="ECO:0000256" key="3">
    <source>
        <dbReference type="ARBA" id="ARBA00022737"/>
    </source>
</evidence>
<feature type="region of interest" description="Disordered" evidence="6">
    <location>
        <begin position="26"/>
        <end position="46"/>
    </location>
</feature>
<dbReference type="SUPFAM" id="SSF48371">
    <property type="entry name" value="ARM repeat"/>
    <property type="match status" value="1"/>
</dbReference>
<dbReference type="PROSITE" id="PS51214">
    <property type="entry name" value="IBB"/>
    <property type="match status" value="1"/>
</dbReference>
<dbReference type="Pfam" id="PF00514">
    <property type="entry name" value="Arm"/>
    <property type="match status" value="1"/>
</dbReference>
<dbReference type="RefSeq" id="XP_004353002.1">
    <property type="nucleotide sequence ID" value="XM_004352950.1"/>
</dbReference>
<dbReference type="InterPro" id="IPR036975">
    <property type="entry name" value="Importin-a_IBB_sf"/>
</dbReference>
<dbReference type="InterPro" id="IPR002652">
    <property type="entry name" value="Importin-a_IBB"/>
</dbReference>
<dbReference type="VEuPathDB" id="AmoebaDB:ACA1_070950"/>
<name>L8HD53_ACACF</name>
<dbReference type="KEGG" id="acan:ACA1_070950"/>
<sequence length="474" mass="51389">MEAGEDAGHPEGVHADRKKAFKKLVGVDKEEATSRRREQSVQIRKASRDKAISAKRFKHEGGGQAAEGAAWTEGQLAQVVAQLQAPQPALRDAALQQMRRLLSSPDPPLDLLFQLGARFLTEPSAPNQLSAAWCLTNVATGSHEQTLETLKAAPFLINFLTSGDPAMQEQAAWAIANMAGDSVECRDMLRAQGALPPMIHLLHSKVCTHAHVHAPESVFVPAAAAVGNALTMGVQHPAVVQTAAFALCNLVRGQHPRLHEAFDAGILEPLLHALTHPMELLARAVPETVLPLLRVFGNLISRSNAYTDVLLSYPPFLPFLAHCIGSETRPVRKEATWVISNLSGGTPEHVQAILQSGLGDLIVKTFKTQPFDIKKEAGFALMNIASEKRNLISLVKGGVLPEFISLLKAPDLEVVVMGLDFLAMVLDHHPDGALLVEEEDGLETLENLQYNQNEVIASKATQLVRKYYGDEGDI</sequence>
<dbReference type="InterPro" id="IPR011989">
    <property type="entry name" value="ARM-like"/>
</dbReference>
<evidence type="ECO:0000313" key="8">
    <source>
        <dbReference type="EMBL" id="ELR23474.1"/>
    </source>
</evidence>
<dbReference type="OrthoDB" id="16542at2759"/>
<dbReference type="InterPro" id="IPR000225">
    <property type="entry name" value="Armadillo"/>
</dbReference>
<dbReference type="InterPro" id="IPR032413">
    <property type="entry name" value="Arm_3"/>
</dbReference>
<keyword evidence="3" id="KW-0677">Repeat</keyword>
<keyword evidence="9" id="KW-1185">Reference proteome</keyword>
<proteinExistence type="inferred from homology"/>
<dbReference type="InterPro" id="IPR016024">
    <property type="entry name" value="ARM-type_fold"/>
</dbReference>
<keyword evidence="2 5" id="KW-0813">Transport</keyword>
<dbReference type="GO" id="GO:0006606">
    <property type="term" value="P:protein import into nucleus"/>
    <property type="evidence" value="ECO:0007669"/>
    <property type="project" value="InterPro"/>
</dbReference>
<evidence type="ECO:0000256" key="6">
    <source>
        <dbReference type="SAM" id="MobiDB-lite"/>
    </source>
</evidence>
<dbReference type="OMA" id="QMRNMAN"/>
<dbReference type="Pfam" id="PF16186">
    <property type="entry name" value="Arm_3"/>
    <property type="match status" value="1"/>
</dbReference>
<evidence type="ECO:0000313" key="9">
    <source>
        <dbReference type="Proteomes" id="UP000011083"/>
    </source>
</evidence>
<accession>L8HD53</accession>
<dbReference type="GO" id="GO:0061608">
    <property type="term" value="F:nuclear import signal receptor activity"/>
    <property type="evidence" value="ECO:0007669"/>
    <property type="project" value="InterPro"/>
</dbReference>
<dbReference type="AlphaFoldDB" id="L8HD53"/>
<protein>
    <recommendedName>
        <fullName evidence="5">Importin subunit alpha</fullName>
    </recommendedName>
</protein>
<dbReference type="SMART" id="SM00185">
    <property type="entry name" value="ARM"/>
    <property type="match status" value="7"/>
</dbReference>
<dbReference type="PANTHER" id="PTHR23316">
    <property type="entry name" value="IMPORTIN ALPHA"/>
    <property type="match status" value="1"/>
</dbReference>
<dbReference type="EMBL" id="KB007857">
    <property type="protein sequence ID" value="ELR23474.1"/>
    <property type="molecule type" value="Genomic_DNA"/>
</dbReference>
<reference evidence="8 9" key="1">
    <citation type="journal article" date="2013" name="Genome Biol.">
        <title>Genome of Acanthamoeba castellanii highlights extensive lateral gene transfer and early evolution of tyrosine kinase signaling.</title>
        <authorList>
            <person name="Clarke M."/>
            <person name="Lohan A.J."/>
            <person name="Liu B."/>
            <person name="Lagkouvardos I."/>
            <person name="Roy S."/>
            <person name="Zafar N."/>
            <person name="Bertelli C."/>
            <person name="Schilde C."/>
            <person name="Kianianmomeni A."/>
            <person name="Burglin T.R."/>
            <person name="Frech C."/>
            <person name="Turcotte B."/>
            <person name="Kopec K.O."/>
            <person name="Synnott J.M."/>
            <person name="Choo C."/>
            <person name="Paponov I."/>
            <person name="Finkler A."/>
            <person name="Soon Heng Tan C."/>
            <person name="Hutchins A.P."/>
            <person name="Weinmeier T."/>
            <person name="Rattei T."/>
            <person name="Chu J.S."/>
            <person name="Gimenez G."/>
            <person name="Irimia M."/>
            <person name="Rigden D.J."/>
            <person name="Fitzpatrick D.A."/>
            <person name="Lorenzo-Morales J."/>
            <person name="Bateman A."/>
            <person name="Chiu C.H."/>
            <person name="Tang P."/>
            <person name="Hegemann P."/>
            <person name="Fromm H."/>
            <person name="Raoult D."/>
            <person name="Greub G."/>
            <person name="Miranda-Saavedra D."/>
            <person name="Chen N."/>
            <person name="Nash P."/>
            <person name="Ginger M.L."/>
            <person name="Horn M."/>
            <person name="Schaap P."/>
            <person name="Caler L."/>
            <person name="Loftus B."/>
        </authorList>
    </citation>
    <scope>NUCLEOTIDE SEQUENCE [LARGE SCALE GENOMIC DNA]</scope>
    <source>
        <strain evidence="8 9">Neff</strain>
    </source>
</reference>
<dbReference type="Proteomes" id="UP000011083">
    <property type="component" value="Unassembled WGS sequence"/>
</dbReference>
<dbReference type="GO" id="GO:0005737">
    <property type="term" value="C:cytoplasm"/>
    <property type="evidence" value="ECO:0007669"/>
    <property type="project" value="InterPro"/>
</dbReference>
<organism evidence="8 9">
    <name type="scientific">Acanthamoeba castellanii (strain ATCC 30010 / Neff)</name>
    <dbReference type="NCBI Taxonomy" id="1257118"/>
    <lineage>
        <taxon>Eukaryota</taxon>
        <taxon>Amoebozoa</taxon>
        <taxon>Discosea</taxon>
        <taxon>Longamoebia</taxon>
        <taxon>Centramoebida</taxon>
        <taxon>Acanthamoebidae</taxon>
        <taxon>Acanthamoeba</taxon>
    </lineage>
</organism>
<dbReference type="Pfam" id="PF01749">
    <property type="entry name" value="IBB"/>
    <property type="match status" value="1"/>
</dbReference>